<proteinExistence type="predicted"/>
<dbReference type="InterPro" id="IPR045503">
    <property type="entry name" value="DUF6488"/>
</dbReference>
<evidence type="ECO:0000313" key="2">
    <source>
        <dbReference type="Proteomes" id="UP000427769"/>
    </source>
</evidence>
<dbReference type="KEGG" id="dwd:DSCW_48590"/>
<keyword evidence="2" id="KW-1185">Reference proteome</keyword>
<accession>A0A5K7Z609</accession>
<dbReference type="OrthoDB" id="5421995at2"/>
<protein>
    <submittedName>
        <fullName evidence="1">Uncharacterized protein</fullName>
    </submittedName>
</protein>
<evidence type="ECO:0000313" key="1">
    <source>
        <dbReference type="EMBL" id="BBO77442.1"/>
    </source>
</evidence>
<dbReference type="Proteomes" id="UP000427769">
    <property type="component" value="Chromosome"/>
</dbReference>
<reference evidence="1 2" key="1">
    <citation type="submission" date="2019-11" db="EMBL/GenBank/DDBJ databases">
        <title>Comparative genomics of hydrocarbon-degrading Desulfosarcina strains.</title>
        <authorList>
            <person name="Watanabe M."/>
            <person name="Kojima H."/>
            <person name="Fukui M."/>
        </authorList>
    </citation>
    <scope>NUCLEOTIDE SEQUENCE [LARGE SCALE GENOMIC DNA]</scope>
    <source>
        <strain evidence="1 2">PP31</strain>
    </source>
</reference>
<name>A0A5K7Z609_9BACT</name>
<organism evidence="1 2">
    <name type="scientific">Desulfosarcina widdelii</name>
    <dbReference type="NCBI Taxonomy" id="947919"/>
    <lineage>
        <taxon>Bacteria</taxon>
        <taxon>Pseudomonadati</taxon>
        <taxon>Thermodesulfobacteriota</taxon>
        <taxon>Desulfobacteria</taxon>
        <taxon>Desulfobacterales</taxon>
        <taxon>Desulfosarcinaceae</taxon>
        <taxon>Desulfosarcina</taxon>
    </lineage>
</organism>
<sequence length="122" mass="13660">MNSYTTRRHIWFVITIALITLGVIVSGTEIANSHGGKTHGEEAFTAFQAVQKATQLYDRLIVSGKLPEDWETDLVSIHISARGDETSRETVVQFKRTGGDPESLYFYFDHRGEYSGSNFTGK</sequence>
<dbReference type="EMBL" id="AP021875">
    <property type="protein sequence ID" value="BBO77442.1"/>
    <property type="molecule type" value="Genomic_DNA"/>
</dbReference>
<dbReference type="AlphaFoldDB" id="A0A5K7Z609"/>
<gene>
    <name evidence="1" type="ORF">DSCW_48590</name>
</gene>
<dbReference type="RefSeq" id="WP_155306187.1">
    <property type="nucleotide sequence ID" value="NZ_AP021875.1"/>
</dbReference>
<dbReference type="Pfam" id="PF20098">
    <property type="entry name" value="DUF6488"/>
    <property type="match status" value="1"/>
</dbReference>